<keyword evidence="3" id="KW-1185">Reference proteome</keyword>
<dbReference type="AlphaFoldDB" id="A0A8J6TRV1"/>
<proteinExistence type="predicted"/>
<dbReference type="PANTHER" id="PTHR12110:SF41">
    <property type="entry name" value="INOSOSE DEHYDRATASE"/>
    <property type="match status" value="1"/>
</dbReference>
<dbReference type="Proteomes" id="UP000632659">
    <property type="component" value="Unassembled WGS sequence"/>
</dbReference>
<dbReference type="GO" id="GO:0016853">
    <property type="term" value="F:isomerase activity"/>
    <property type="evidence" value="ECO:0007669"/>
    <property type="project" value="UniProtKB-KW"/>
</dbReference>
<evidence type="ECO:0000313" key="3">
    <source>
        <dbReference type="Proteomes" id="UP000632659"/>
    </source>
</evidence>
<reference evidence="2" key="1">
    <citation type="submission" date="2020-08" db="EMBL/GenBank/DDBJ databases">
        <title>Genome public.</title>
        <authorList>
            <person name="Liu C."/>
            <person name="Sun Q."/>
        </authorList>
    </citation>
    <scope>NUCLEOTIDE SEQUENCE</scope>
    <source>
        <strain evidence="2">NSJ-15</strain>
    </source>
</reference>
<dbReference type="RefSeq" id="WP_187536651.1">
    <property type="nucleotide sequence ID" value="NZ_JACRTL010000005.1"/>
</dbReference>
<gene>
    <name evidence="2" type="ORF">H8702_10045</name>
</gene>
<dbReference type="EMBL" id="JACRTL010000005">
    <property type="protein sequence ID" value="MBC8611441.1"/>
    <property type="molecule type" value="Genomic_DNA"/>
</dbReference>
<organism evidence="2 3">
    <name type="scientific">Massiliimalia timonensis</name>
    <dbReference type="NCBI Taxonomy" id="1987501"/>
    <lineage>
        <taxon>Bacteria</taxon>
        <taxon>Bacillati</taxon>
        <taxon>Bacillota</taxon>
        <taxon>Clostridia</taxon>
        <taxon>Eubacteriales</taxon>
        <taxon>Oscillospiraceae</taxon>
        <taxon>Massiliimalia</taxon>
    </lineage>
</organism>
<name>A0A8J6TRV1_9FIRM</name>
<dbReference type="InterPro" id="IPR013022">
    <property type="entry name" value="Xyl_isomerase-like_TIM-brl"/>
</dbReference>
<dbReference type="Gene3D" id="3.20.20.150">
    <property type="entry name" value="Divalent-metal-dependent TIM barrel enzymes"/>
    <property type="match status" value="1"/>
</dbReference>
<feature type="domain" description="Xylose isomerase-like TIM barrel" evidence="1">
    <location>
        <begin position="22"/>
        <end position="260"/>
    </location>
</feature>
<sequence length="288" mass="32879">MKFGIYFAYWEKEWEADYTYYIRKVKQLGFDILEIGCAPLNFYSDKKIEQIRDTAIACDIRLTAGYGPASEHDLSSSDKATVENAKQFYRTLFPRLKRLGIDSIGGGLNSYWPVDYSKPINKQRDWENSVKNVREVAVMAQDYGIDFLIECLNRFEGYLTNTALEGVQFCQDVGEKNVKLLLDTFHMNIEEDSFCHAIVTAGSYLGRLHTGEANRKLPGKGRIPWREIGSALKQIGYEGDIVMEPFVMSGGTVGKDIKVWRDLSEKADERILDLEAKKSLDFSRAIFK</sequence>
<comment type="caution">
    <text evidence="2">The sequence shown here is derived from an EMBL/GenBank/DDBJ whole genome shotgun (WGS) entry which is preliminary data.</text>
</comment>
<accession>A0A8J6TRV1</accession>
<dbReference type="SUPFAM" id="SSF51658">
    <property type="entry name" value="Xylose isomerase-like"/>
    <property type="match status" value="1"/>
</dbReference>
<dbReference type="Pfam" id="PF01261">
    <property type="entry name" value="AP_endonuc_2"/>
    <property type="match status" value="1"/>
</dbReference>
<evidence type="ECO:0000259" key="1">
    <source>
        <dbReference type="Pfam" id="PF01261"/>
    </source>
</evidence>
<dbReference type="PANTHER" id="PTHR12110">
    <property type="entry name" value="HYDROXYPYRUVATE ISOMERASE"/>
    <property type="match status" value="1"/>
</dbReference>
<dbReference type="InterPro" id="IPR036237">
    <property type="entry name" value="Xyl_isomerase-like_sf"/>
</dbReference>
<evidence type="ECO:0000313" key="2">
    <source>
        <dbReference type="EMBL" id="MBC8611441.1"/>
    </source>
</evidence>
<protein>
    <submittedName>
        <fullName evidence="2">Sugar phosphate isomerase/epimerase</fullName>
    </submittedName>
</protein>
<dbReference type="SMR" id="A0A8J6TRV1"/>
<keyword evidence="2" id="KW-0413">Isomerase</keyword>
<dbReference type="InterPro" id="IPR050312">
    <property type="entry name" value="IolE/XylAMocC-like"/>
</dbReference>